<feature type="compositionally biased region" description="Basic and acidic residues" evidence="5">
    <location>
        <begin position="362"/>
        <end position="374"/>
    </location>
</feature>
<evidence type="ECO:0000313" key="7">
    <source>
        <dbReference type="EMBL" id="AKU08095.1"/>
    </source>
</evidence>
<organism evidence="7 9">
    <name type="scientific">Haloferax gibbonsii</name>
    <dbReference type="NCBI Taxonomy" id="35746"/>
    <lineage>
        <taxon>Archaea</taxon>
        <taxon>Methanobacteriati</taxon>
        <taxon>Methanobacteriota</taxon>
        <taxon>Stenosarchaea group</taxon>
        <taxon>Halobacteria</taxon>
        <taxon>Halobacteriales</taxon>
        <taxon>Haloferacaceae</taxon>
        <taxon>Haloferax</taxon>
    </lineage>
</organism>
<dbReference type="PROSITE" id="PS50893">
    <property type="entry name" value="ABC_TRANSPORTER_2"/>
    <property type="match status" value="1"/>
</dbReference>
<name>A0A0K1IUT9_HALGI</name>
<dbReference type="KEGG" id="hgi:ABY42_10205"/>
<evidence type="ECO:0000256" key="5">
    <source>
        <dbReference type="SAM" id="MobiDB-lite"/>
    </source>
</evidence>
<reference evidence="7" key="2">
    <citation type="submission" date="2015-06" db="EMBL/GenBank/DDBJ databases">
        <authorList>
            <person name="Hoefler B.C."/>
            <person name="Straight P.D."/>
        </authorList>
    </citation>
    <scope>NUCLEOTIDE SEQUENCE [LARGE SCALE GENOMIC DNA]</scope>
    <source>
        <strain evidence="7">ARA6</strain>
    </source>
</reference>
<reference evidence="8" key="3">
    <citation type="journal article" date="2021" name="Front. Microbiol.">
        <title>Cellular and Genomic Properties of Haloferax gibbonsii LR2-5, the Host of Euryarchaeal Virus HFTV1.</title>
        <authorList>
            <person name="Tittes C."/>
            <person name="Schwarzer S."/>
            <person name="Pfeiffer F."/>
            <person name="Dyall-Smith M."/>
            <person name="Rodriguez-Franco M."/>
            <person name="Oksanen H.M."/>
            <person name="Quax T.E.F."/>
        </authorList>
    </citation>
    <scope>NUCLEOTIDE SEQUENCE</scope>
    <source>
        <strain evidence="8">LR2-5</strain>
    </source>
</reference>
<dbReference type="Gene3D" id="3.40.50.300">
    <property type="entry name" value="P-loop containing nucleotide triphosphate hydrolases"/>
    <property type="match status" value="1"/>
</dbReference>
<dbReference type="EMBL" id="CP011947">
    <property type="protein sequence ID" value="AKU08095.1"/>
    <property type="molecule type" value="Genomic_DNA"/>
</dbReference>
<dbReference type="InterPro" id="IPR003439">
    <property type="entry name" value="ABC_transporter-like_ATP-bd"/>
</dbReference>
<dbReference type="GO" id="GO:0005524">
    <property type="term" value="F:ATP binding"/>
    <property type="evidence" value="ECO:0007669"/>
    <property type="project" value="UniProtKB-KW"/>
</dbReference>
<dbReference type="SMART" id="SM00382">
    <property type="entry name" value="AAA"/>
    <property type="match status" value="1"/>
</dbReference>
<evidence type="ECO:0000256" key="2">
    <source>
        <dbReference type="ARBA" id="ARBA00022448"/>
    </source>
</evidence>
<feature type="domain" description="ABC transporter" evidence="6">
    <location>
        <begin position="7"/>
        <end position="259"/>
    </location>
</feature>
<dbReference type="GeneID" id="59460328"/>
<proteinExistence type="inferred from homology"/>
<evidence type="ECO:0000259" key="6">
    <source>
        <dbReference type="PROSITE" id="PS50893"/>
    </source>
</evidence>
<reference evidence="9" key="1">
    <citation type="journal article" date="2015" name="J. Biotechnol.">
        <title>Complete genome sequence of Haloferax gibbonsii strain ARA6, a potential producer of polyhydroxyalkanoates and halocins isolated from Araruama, Rio de Janeiro, Brasil.</title>
        <authorList>
            <person name="Pinto L.H."/>
            <person name="D'Alincourt Carvalho-Assef A.P."/>
            <person name="Vieira R.P."/>
            <person name="Clementino M.M."/>
            <person name="Albano R.M."/>
        </authorList>
    </citation>
    <scope>NUCLEOTIDE SEQUENCE [LARGE SCALE GENOMIC DNA]</scope>
    <source>
        <strain evidence="9">ARA6</strain>
    </source>
</reference>
<dbReference type="Pfam" id="PF00005">
    <property type="entry name" value="ABC_tran"/>
    <property type="match status" value="1"/>
</dbReference>
<dbReference type="GO" id="GO:0016887">
    <property type="term" value="F:ATP hydrolysis activity"/>
    <property type="evidence" value="ECO:0007669"/>
    <property type="project" value="InterPro"/>
</dbReference>
<dbReference type="FunFam" id="3.40.50.300:FF:000016">
    <property type="entry name" value="Oligopeptide ABC transporter ATP-binding component"/>
    <property type="match status" value="1"/>
</dbReference>
<evidence type="ECO:0000256" key="1">
    <source>
        <dbReference type="ARBA" id="ARBA00005417"/>
    </source>
</evidence>
<gene>
    <name evidence="8" type="primary">dppF4</name>
    <name evidence="7" type="ORF">ABY42_10205</name>
    <name evidence="8" type="ORF">HfgLR_13375</name>
</gene>
<dbReference type="InterPro" id="IPR050319">
    <property type="entry name" value="ABC_transp_ATP-bind"/>
</dbReference>
<dbReference type="NCBIfam" id="NF008453">
    <property type="entry name" value="PRK11308.1"/>
    <property type="match status" value="1"/>
</dbReference>
<dbReference type="Proteomes" id="UP000066124">
    <property type="component" value="Chromosome"/>
</dbReference>
<dbReference type="SUPFAM" id="SSF52540">
    <property type="entry name" value="P-loop containing nucleoside triphosphate hydrolases"/>
    <property type="match status" value="1"/>
</dbReference>
<dbReference type="InterPro" id="IPR017871">
    <property type="entry name" value="ABC_transporter-like_CS"/>
</dbReference>
<keyword evidence="3" id="KW-0547">Nucleotide-binding</keyword>
<evidence type="ECO:0000256" key="3">
    <source>
        <dbReference type="ARBA" id="ARBA00022741"/>
    </source>
</evidence>
<dbReference type="Proteomes" id="UP000663064">
    <property type="component" value="Chromosome"/>
</dbReference>
<evidence type="ECO:0000256" key="4">
    <source>
        <dbReference type="ARBA" id="ARBA00022840"/>
    </source>
</evidence>
<feature type="region of interest" description="Disordered" evidence="5">
    <location>
        <begin position="350"/>
        <end position="374"/>
    </location>
</feature>
<dbReference type="GO" id="GO:0015833">
    <property type="term" value="P:peptide transport"/>
    <property type="evidence" value="ECO:0007669"/>
    <property type="project" value="InterPro"/>
</dbReference>
<dbReference type="CDD" id="cd03257">
    <property type="entry name" value="ABC_NikE_OppD_transporters"/>
    <property type="match status" value="1"/>
</dbReference>
<dbReference type="InterPro" id="IPR027417">
    <property type="entry name" value="P-loop_NTPase"/>
</dbReference>
<dbReference type="PROSITE" id="PS00211">
    <property type="entry name" value="ABC_TRANSPORTER_1"/>
    <property type="match status" value="1"/>
</dbReference>
<accession>A0A0K1IUT9</accession>
<dbReference type="GO" id="GO:0055085">
    <property type="term" value="P:transmembrane transport"/>
    <property type="evidence" value="ECO:0007669"/>
    <property type="project" value="UniProtKB-ARBA"/>
</dbReference>
<dbReference type="InterPro" id="IPR013563">
    <property type="entry name" value="Oligopep_ABC_C"/>
</dbReference>
<comment type="similarity">
    <text evidence="1">Belongs to the ABC transporter superfamily.</text>
</comment>
<keyword evidence="2" id="KW-0813">Transport</keyword>
<dbReference type="InterPro" id="IPR003593">
    <property type="entry name" value="AAA+_ATPase"/>
</dbReference>
<dbReference type="Pfam" id="PF08352">
    <property type="entry name" value="oligo_HPY"/>
    <property type="match status" value="1"/>
</dbReference>
<dbReference type="RefSeq" id="WP_004976018.1">
    <property type="nucleotide sequence ID" value="NZ_CP011947.1"/>
</dbReference>
<evidence type="ECO:0000313" key="9">
    <source>
        <dbReference type="Proteomes" id="UP000066124"/>
    </source>
</evidence>
<protein>
    <submittedName>
        <fullName evidence="8">ABC-type transport system ATP-binding protein (Probable substrate dipeptide/oligopeptide)</fullName>
    </submittedName>
    <submittedName>
        <fullName evidence="7">Peptide ABC transporter ATP-binding protein</fullName>
    </submittedName>
</protein>
<dbReference type="NCBIfam" id="TIGR01727">
    <property type="entry name" value="oligo_HPY"/>
    <property type="match status" value="1"/>
</dbReference>
<dbReference type="EMBL" id="CP063205">
    <property type="protein sequence ID" value="QOS12803.1"/>
    <property type="molecule type" value="Genomic_DNA"/>
</dbReference>
<sequence>MSDDPLLSVSGLHKYFTQNDGFIDRLLGADETVKAVNGVSFDIERGETLGLVGESGSGKSTTARSVLRLDEPTKGTVSYDGTDLTALSDREMTEMRKRIQIVFQDPASSLNRRKTVGQIIKQPMEIHGLYEGERDARVDELMETVGLPPQYSNRYPHEFSGGQRQRVGIARALAVDPDFIVADEPVSALDVSIQAQILNLLEDLQEEFDLTLLFIAHDLSVIRHVCDRVAVMYLGEIVELADADELFSNPQHPYTRALLGAIPQPVPELARQRQVLEGEVPSPLDPPSGCSFNPRCPEATEECTSIDPTLDDVAGATGGHKAACIHVDEFETGAGVPSAAQGVDERFSIENFDAEPTLATDGRGRDQGRGDDDR</sequence>
<evidence type="ECO:0000313" key="8">
    <source>
        <dbReference type="EMBL" id="QOS12803.1"/>
    </source>
</evidence>
<keyword evidence="4 7" id="KW-0067">ATP-binding</keyword>
<dbReference type="PANTHER" id="PTHR43776:SF7">
    <property type="entry name" value="D,D-DIPEPTIDE TRANSPORT ATP-BINDING PROTEIN DDPF-RELATED"/>
    <property type="match status" value="1"/>
</dbReference>
<dbReference type="PANTHER" id="PTHR43776">
    <property type="entry name" value="TRANSPORT ATP-BINDING PROTEIN"/>
    <property type="match status" value="1"/>
</dbReference>
<dbReference type="AlphaFoldDB" id="A0A0K1IUT9"/>
<dbReference type="PATRIC" id="fig|35746.4.peg.2176"/>